<keyword evidence="2" id="KW-1185">Reference proteome</keyword>
<evidence type="ECO:0000313" key="1">
    <source>
        <dbReference type="EMBL" id="MDC0667896.1"/>
    </source>
</evidence>
<proteinExistence type="predicted"/>
<dbReference type="RefSeq" id="WP_271996426.1">
    <property type="nucleotide sequence ID" value="NZ_JAQNDN010000003.1"/>
</dbReference>
<gene>
    <name evidence="1" type="ORF">POL58_09110</name>
</gene>
<sequence length="261" mass="28268">MPLVDYLNVSIHGYACEVFVNGAPIVRTALDTPYTATPPISEWLVTGDNEMTVRIDAVAAPAACSDPLSPRRLLVERCVGPLDAVVPVGEDQVLDTIEYTPQPGDPPPALPRVLTHEFKLPSGPTWAWESAPPLQLDAATTAELLMFLEVVHADLSEGNMDGLLARQRIKFAEVAPLCGTTPEAAEETLKEQFAELSADGAWTVAPLRHADLELRLCCGGRVVEPRTRDGRPALRGRAAGGDEWSLPIFIARIDGMFEIVR</sequence>
<comment type="caution">
    <text evidence="1">The sequence shown here is derived from an EMBL/GenBank/DDBJ whole genome shotgun (WGS) entry which is preliminary data.</text>
</comment>
<evidence type="ECO:0000313" key="2">
    <source>
        <dbReference type="Proteomes" id="UP001217838"/>
    </source>
</evidence>
<dbReference type="EMBL" id="JAQNDN010000003">
    <property type="protein sequence ID" value="MDC0667896.1"/>
    <property type="molecule type" value="Genomic_DNA"/>
</dbReference>
<organism evidence="1 2">
    <name type="scientific">Nannocystis radixulma</name>
    <dbReference type="NCBI Taxonomy" id="2995305"/>
    <lineage>
        <taxon>Bacteria</taxon>
        <taxon>Pseudomonadati</taxon>
        <taxon>Myxococcota</taxon>
        <taxon>Polyangia</taxon>
        <taxon>Nannocystales</taxon>
        <taxon>Nannocystaceae</taxon>
        <taxon>Nannocystis</taxon>
    </lineage>
</organism>
<accession>A0ABT5B4A2</accession>
<protein>
    <submittedName>
        <fullName evidence="1">Uncharacterized protein</fullName>
    </submittedName>
</protein>
<name>A0ABT5B4A2_9BACT</name>
<dbReference type="Proteomes" id="UP001217838">
    <property type="component" value="Unassembled WGS sequence"/>
</dbReference>
<reference evidence="1 2" key="1">
    <citation type="submission" date="2022-11" db="EMBL/GenBank/DDBJ databases">
        <title>Minimal conservation of predation-associated metabolite biosynthetic gene clusters underscores biosynthetic potential of Myxococcota including descriptions for ten novel species: Archangium lansinium sp. nov., Myxococcus landrumus sp. nov., Nannocystis bai.</title>
        <authorList>
            <person name="Ahearne A."/>
            <person name="Stevens C."/>
            <person name="Dowd S."/>
        </authorList>
    </citation>
    <scope>NUCLEOTIDE SEQUENCE [LARGE SCALE GENOMIC DNA]</scope>
    <source>
        <strain evidence="1 2">NCELM</strain>
    </source>
</reference>